<comment type="subcellular location">
    <subcellularLocation>
        <location evidence="1">Cytoplasm</location>
        <location evidence="1">Cytoskeleton</location>
    </subcellularLocation>
</comment>
<feature type="domain" description="CRIB" evidence="6">
    <location>
        <begin position="33"/>
        <end position="46"/>
    </location>
</feature>
<feature type="compositionally biased region" description="Basic residues" evidence="5">
    <location>
        <begin position="566"/>
        <end position="576"/>
    </location>
</feature>
<feature type="compositionally biased region" description="Low complexity" evidence="5">
    <location>
        <begin position="493"/>
        <end position="505"/>
    </location>
</feature>
<evidence type="ECO:0000256" key="5">
    <source>
        <dbReference type="SAM" id="MobiDB-lite"/>
    </source>
</evidence>
<dbReference type="AlphaFoldDB" id="A0A8S1BXE3"/>
<keyword evidence="2" id="KW-0963">Cytoplasm</keyword>
<dbReference type="EMBL" id="CADEPI010000006">
    <property type="protein sequence ID" value="CAB3361541.1"/>
    <property type="molecule type" value="Genomic_DNA"/>
</dbReference>
<reference evidence="7 8" key="1">
    <citation type="submission" date="2020-04" db="EMBL/GenBank/DDBJ databases">
        <authorList>
            <person name="Alioto T."/>
            <person name="Alioto T."/>
            <person name="Gomez Garrido J."/>
        </authorList>
    </citation>
    <scope>NUCLEOTIDE SEQUENCE [LARGE SCALE GENOMIC DNA]</scope>
</reference>
<dbReference type="GO" id="GO:0005856">
    <property type="term" value="C:cytoskeleton"/>
    <property type="evidence" value="ECO:0007669"/>
    <property type="project" value="UniProtKB-SubCell"/>
</dbReference>
<protein>
    <recommendedName>
        <fullName evidence="6">CRIB domain-containing protein</fullName>
    </recommendedName>
</protein>
<evidence type="ECO:0000256" key="3">
    <source>
        <dbReference type="ARBA" id="ARBA00022553"/>
    </source>
</evidence>
<feature type="compositionally biased region" description="Low complexity" evidence="5">
    <location>
        <begin position="934"/>
        <end position="953"/>
    </location>
</feature>
<feature type="compositionally biased region" description="Basic and acidic residues" evidence="5">
    <location>
        <begin position="478"/>
        <end position="490"/>
    </location>
</feature>
<feature type="compositionally biased region" description="Basic and acidic residues" evidence="5">
    <location>
        <begin position="342"/>
        <end position="352"/>
    </location>
</feature>
<dbReference type="Proteomes" id="UP000494165">
    <property type="component" value="Unassembled WGS sequence"/>
</dbReference>
<proteinExistence type="predicted"/>
<sequence>MQSAIEAVCYRKMMRSKNSGKAKEVVRLKSKDIGAPLNFSHVVHVAPRPLVSVNLEDPHIQAFLKQAGVTEDQLSNLAVYETIVNFIQVHGVENVKKEVDEAASDVVDAPEDNKSGARQQEVEGENTRQDASPSFLSRLLFRGRKKSNVERAGVVVDESKEEIREAASHRIEVETVEAVEKEIDEGEKLLEHGEEEFGEVKKRKKRFSFMKKDADATQEEQKSEESKGSFFSRHWGKNKQQDADEMKKRKAEEVPPAEPKKSAGIFKLNLKKTRASSSSSSASDNEEAINLKPDGDEDEIRVEPAAKQQKKQLTFFKSKTKRSASADELQQFDKVPDEEDKDASSDDEGKKKHVKRDFFKFKSKKAVAVEVHQESAVVVQEEPADHHEIVVHQSSEEGDEKEPDYAQVQKTSKLFGFGKGPKNKKEPAPETEKEYDKLENEAEEKFDEVFKKEAENASKLNIIPSLSKKESSKRKKKNSDASKKDKRSSLEKTSTGSGFFSFGSSKQKKEPADQTKVPEAPRSSLPEENKQKLRKYKVKRLAEISSASLQSAGDASSSDEQEGAKQSKRSRKQRKTSKAETDKKQQASSDEEQIGMFKRIFSRRSASESRISKKEKEKKRRSSVDAVLVTKVAESLQTEPAETVVAEEKAIVDPIYENFPPKIEPDKSTDEEADEYFAQYHQELRDITHTRRSWSFVMAELKEKITSTEENLTEEPQLVFQMRTIEDEENQTQVPHFKPDRRSSSSSSSEDPLEQIKRSVEKLDEEFSRNAKDGVAALQQQVEPDEDPGFKIRSSLKRPHPRTRAAGRTSPYQPGQEQRTISDSIEPDSLEAKTYSDSVQSPLSRVSSISQDSLDSNQEKNDNEGDVTLRSSSGKTPLRQSSSLLSNSESRPLSDCHLKLADNTISLSDELPQITEVVVKSGSPLKRSSRVSKRPSSSMSSSNEDSSSLPTSPVQKVPVLEPVIQKEEEEAAIDIIIQLFLLLLFKGGQHPFVHGGPGADQAGQ</sequence>
<dbReference type="InterPro" id="IPR011026">
    <property type="entry name" value="WAS_C"/>
</dbReference>
<dbReference type="Gene3D" id="3.90.810.10">
    <property type="entry name" value="CRIB domain"/>
    <property type="match status" value="1"/>
</dbReference>
<feature type="compositionally biased region" description="Basic and acidic residues" evidence="5">
    <location>
        <begin position="605"/>
        <end position="615"/>
    </location>
</feature>
<feature type="compositionally biased region" description="Basic and acidic residues" evidence="5">
    <location>
        <begin position="754"/>
        <end position="772"/>
    </location>
</feature>
<evidence type="ECO:0000313" key="8">
    <source>
        <dbReference type="Proteomes" id="UP000494165"/>
    </source>
</evidence>
<feature type="compositionally biased region" description="Polar residues" evidence="5">
    <location>
        <begin position="835"/>
        <end position="856"/>
    </location>
</feature>
<dbReference type="SUPFAM" id="SSF47912">
    <property type="entry name" value="Wiscott-Aldrich syndrome protein, WASP, C-terminal domain"/>
    <property type="match status" value="1"/>
</dbReference>
<feature type="region of interest" description="Disordered" evidence="5">
    <location>
        <begin position="460"/>
        <end position="624"/>
    </location>
</feature>
<feature type="compositionally biased region" description="Basic and acidic residues" evidence="5">
    <location>
        <begin position="210"/>
        <end position="227"/>
    </location>
</feature>
<feature type="region of interest" description="Disordered" evidence="5">
    <location>
        <begin position="377"/>
        <end position="440"/>
    </location>
</feature>
<feature type="region of interest" description="Disordered" evidence="5">
    <location>
        <begin position="210"/>
        <end position="352"/>
    </location>
</feature>
<accession>A0A8S1BXE3</accession>
<feature type="compositionally biased region" description="Low complexity" evidence="5">
    <location>
        <begin position="877"/>
        <end position="891"/>
    </location>
</feature>
<evidence type="ECO:0000256" key="2">
    <source>
        <dbReference type="ARBA" id="ARBA00022490"/>
    </source>
</evidence>
<feature type="compositionally biased region" description="Basic residues" evidence="5">
    <location>
        <begin position="794"/>
        <end position="805"/>
    </location>
</feature>
<evidence type="ECO:0000313" key="7">
    <source>
        <dbReference type="EMBL" id="CAB3361541.1"/>
    </source>
</evidence>
<feature type="compositionally biased region" description="Polar residues" evidence="5">
    <location>
        <begin position="545"/>
        <end position="558"/>
    </location>
</feature>
<gene>
    <name evidence="7" type="ORF">CLODIP_2_CD15736</name>
</gene>
<feature type="region of interest" description="Disordered" evidence="5">
    <location>
        <begin position="103"/>
        <end position="131"/>
    </location>
</feature>
<feature type="region of interest" description="Disordered" evidence="5">
    <location>
        <begin position="705"/>
        <end position="892"/>
    </location>
</feature>
<evidence type="ECO:0000256" key="4">
    <source>
        <dbReference type="ARBA" id="ARBA00023212"/>
    </source>
</evidence>
<evidence type="ECO:0000256" key="1">
    <source>
        <dbReference type="ARBA" id="ARBA00004245"/>
    </source>
</evidence>
<comment type="caution">
    <text evidence="7">The sequence shown here is derived from an EMBL/GenBank/DDBJ whole genome shotgun (WGS) entry which is preliminary data.</text>
</comment>
<feature type="region of interest" description="Disordered" evidence="5">
    <location>
        <begin position="922"/>
        <end position="953"/>
    </location>
</feature>
<evidence type="ECO:0000259" key="6">
    <source>
        <dbReference type="PROSITE" id="PS50108"/>
    </source>
</evidence>
<feature type="compositionally biased region" description="Polar residues" evidence="5">
    <location>
        <begin position="810"/>
        <end position="823"/>
    </location>
</feature>
<dbReference type="GO" id="GO:0007015">
    <property type="term" value="P:actin filament organization"/>
    <property type="evidence" value="ECO:0007669"/>
    <property type="project" value="InterPro"/>
</dbReference>
<feature type="compositionally biased region" description="Basic and acidic residues" evidence="5">
    <location>
        <begin position="239"/>
        <end position="261"/>
    </location>
</feature>
<dbReference type="InterPro" id="IPR036936">
    <property type="entry name" value="CRIB_dom_sf"/>
</dbReference>
<name>A0A8S1BXE3_9INSE</name>
<keyword evidence="8" id="KW-1185">Reference proteome</keyword>
<keyword evidence="4" id="KW-0206">Cytoskeleton</keyword>
<organism evidence="7 8">
    <name type="scientific">Cloeon dipterum</name>
    <dbReference type="NCBI Taxonomy" id="197152"/>
    <lineage>
        <taxon>Eukaryota</taxon>
        <taxon>Metazoa</taxon>
        <taxon>Ecdysozoa</taxon>
        <taxon>Arthropoda</taxon>
        <taxon>Hexapoda</taxon>
        <taxon>Insecta</taxon>
        <taxon>Pterygota</taxon>
        <taxon>Palaeoptera</taxon>
        <taxon>Ephemeroptera</taxon>
        <taxon>Pisciforma</taxon>
        <taxon>Baetidae</taxon>
        <taxon>Cloeon</taxon>
    </lineage>
</organism>
<dbReference type="PROSITE" id="PS50108">
    <property type="entry name" value="CRIB"/>
    <property type="match status" value="1"/>
</dbReference>
<feature type="compositionally biased region" description="Basic and acidic residues" evidence="5">
    <location>
        <begin position="423"/>
        <end position="440"/>
    </location>
</feature>
<keyword evidence="3" id="KW-0597">Phosphoprotein</keyword>
<dbReference type="InterPro" id="IPR000095">
    <property type="entry name" value="CRIB_dom"/>
</dbReference>